<gene>
    <name evidence="2" type="ORF">K435DRAFT_916108</name>
</gene>
<sequence length="342" mass="38639">MSIMTETEQRLGRTLTGCAKLKQKASVGNDLVQLALDYEGISGLGHGADIAIRTCKSVGRMKRKENDVPTGQNGPTKLSTTAMSCVVAYTSLARASPNHEKGKSKRKGENYEERHNAQFKNPSVPDSDEVDQIHEVDLQGLLKIYGKRKEGQYEKESTVHDPLELNFTQSHSAHLKGNHCKHNSSKPSFLASELTVNPPSYTSNVHLLNFVHNYETPVMKESLETKRKTGQGYVQAYHWYLYLSAPATKNKVDNKAPPQIPKTEKGIQKKFRSVHRLRECELRKIRPLPLHLSNFGVEWIELLPALLLWLRLTTKTRVITLSRVGKVFININGYEYLYAFVV</sequence>
<dbReference type="EMBL" id="ML179393">
    <property type="protein sequence ID" value="THU88843.1"/>
    <property type="molecule type" value="Genomic_DNA"/>
</dbReference>
<reference evidence="2 3" key="1">
    <citation type="journal article" date="2019" name="Nat. Ecol. Evol.">
        <title>Megaphylogeny resolves global patterns of mushroom evolution.</title>
        <authorList>
            <person name="Varga T."/>
            <person name="Krizsan K."/>
            <person name="Foldi C."/>
            <person name="Dima B."/>
            <person name="Sanchez-Garcia M."/>
            <person name="Sanchez-Ramirez S."/>
            <person name="Szollosi G.J."/>
            <person name="Szarkandi J.G."/>
            <person name="Papp V."/>
            <person name="Albert L."/>
            <person name="Andreopoulos W."/>
            <person name="Angelini C."/>
            <person name="Antonin V."/>
            <person name="Barry K.W."/>
            <person name="Bougher N.L."/>
            <person name="Buchanan P."/>
            <person name="Buyck B."/>
            <person name="Bense V."/>
            <person name="Catcheside P."/>
            <person name="Chovatia M."/>
            <person name="Cooper J."/>
            <person name="Damon W."/>
            <person name="Desjardin D."/>
            <person name="Finy P."/>
            <person name="Geml J."/>
            <person name="Haridas S."/>
            <person name="Hughes K."/>
            <person name="Justo A."/>
            <person name="Karasinski D."/>
            <person name="Kautmanova I."/>
            <person name="Kiss B."/>
            <person name="Kocsube S."/>
            <person name="Kotiranta H."/>
            <person name="LaButti K.M."/>
            <person name="Lechner B.E."/>
            <person name="Liimatainen K."/>
            <person name="Lipzen A."/>
            <person name="Lukacs Z."/>
            <person name="Mihaltcheva S."/>
            <person name="Morgado L.N."/>
            <person name="Niskanen T."/>
            <person name="Noordeloos M.E."/>
            <person name="Ohm R.A."/>
            <person name="Ortiz-Santana B."/>
            <person name="Ovrebo C."/>
            <person name="Racz N."/>
            <person name="Riley R."/>
            <person name="Savchenko A."/>
            <person name="Shiryaev A."/>
            <person name="Soop K."/>
            <person name="Spirin V."/>
            <person name="Szebenyi C."/>
            <person name="Tomsovsky M."/>
            <person name="Tulloss R.E."/>
            <person name="Uehling J."/>
            <person name="Grigoriev I.V."/>
            <person name="Vagvolgyi C."/>
            <person name="Papp T."/>
            <person name="Martin F.M."/>
            <person name="Miettinen O."/>
            <person name="Hibbett D.S."/>
            <person name="Nagy L.G."/>
        </authorList>
    </citation>
    <scope>NUCLEOTIDE SEQUENCE [LARGE SCALE GENOMIC DNA]</scope>
    <source>
        <strain evidence="2 3">CBS 962.96</strain>
    </source>
</reference>
<name>A0A4S8LJ29_DENBC</name>
<keyword evidence="3" id="KW-1185">Reference proteome</keyword>
<accession>A0A4S8LJ29</accession>
<feature type="compositionally biased region" description="Basic and acidic residues" evidence="1">
    <location>
        <begin position="97"/>
        <end position="116"/>
    </location>
</feature>
<evidence type="ECO:0000256" key="1">
    <source>
        <dbReference type="SAM" id="MobiDB-lite"/>
    </source>
</evidence>
<evidence type="ECO:0000313" key="3">
    <source>
        <dbReference type="Proteomes" id="UP000297245"/>
    </source>
</evidence>
<feature type="region of interest" description="Disordered" evidence="1">
    <location>
        <begin position="94"/>
        <end position="128"/>
    </location>
</feature>
<organism evidence="2 3">
    <name type="scientific">Dendrothele bispora (strain CBS 962.96)</name>
    <dbReference type="NCBI Taxonomy" id="1314807"/>
    <lineage>
        <taxon>Eukaryota</taxon>
        <taxon>Fungi</taxon>
        <taxon>Dikarya</taxon>
        <taxon>Basidiomycota</taxon>
        <taxon>Agaricomycotina</taxon>
        <taxon>Agaricomycetes</taxon>
        <taxon>Agaricomycetidae</taxon>
        <taxon>Agaricales</taxon>
        <taxon>Agaricales incertae sedis</taxon>
        <taxon>Dendrothele</taxon>
    </lineage>
</organism>
<proteinExistence type="predicted"/>
<dbReference type="Proteomes" id="UP000297245">
    <property type="component" value="Unassembled WGS sequence"/>
</dbReference>
<dbReference type="AlphaFoldDB" id="A0A4S8LJ29"/>
<protein>
    <submittedName>
        <fullName evidence="2">Uncharacterized protein</fullName>
    </submittedName>
</protein>
<evidence type="ECO:0000313" key="2">
    <source>
        <dbReference type="EMBL" id="THU88843.1"/>
    </source>
</evidence>